<proteinExistence type="predicted"/>
<sequence length="74" mass="8104">MSRRQPCAHQSILPIMTSRGSLLSVEDFAALGGITIKITPESLPESVVERLQVLADQNEPIELEFEGGLADEIR</sequence>
<evidence type="ECO:0000313" key="1">
    <source>
        <dbReference type="EMBL" id="SDH10009.1"/>
    </source>
</evidence>
<dbReference type="Proteomes" id="UP000199495">
    <property type="component" value="Unassembled WGS sequence"/>
</dbReference>
<accession>A0A1G7ZMY9</accession>
<name>A0A1G7ZMY9_9HYPH</name>
<protein>
    <submittedName>
        <fullName evidence="1">Uncharacterized protein</fullName>
    </submittedName>
</protein>
<evidence type="ECO:0000313" key="2">
    <source>
        <dbReference type="Proteomes" id="UP000199495"/>
    </source>
</evidence>
<organism evidence="1 2">
    <name type="scientific">Pelagibacterium luteolum</name>
    <dbReference type="NCBI Taxonomy" id="440168"/>
    <lineage>
        <taxon>Bacteria</taxon>
        <taxon>Pseudomonadati</taxon>
        <taxon>Pseudomonadota</taxon>
        <taxon>Alphaproteobacteria</taxon>
        <taxon>Hyphomicrobiales</taxon>
        <taxon>Devosiaceae</taxon>
        <taxon>Pelagibacterium</taxon>
    </lineage>
</organism>
<dbReference type="EMBL" id="FNCS01000021">
    <property type="protein sequence ID" value="SDH10009.1"/>
    <property type="molecule type" value="Genomic_DNA"/>
</dbReference>
<dbReference type="AlphaFoldDB" id="A0A1G7ZMY9"/>
<keyword evidence="2" id="KW-1185">Reference proteome</keyword>
<reference evidence="1 2" key="1">
    <citation type="submission" date="2016-10" db="EMBL/GenBank/DDBJ databases">
        <authorList>
            <person name="de Groot N.N."/>
        </authorList>
    </citation>
    <scope>NUCLEOTIDE SEQUENCE [LARGE SCALE GENOMIC DNA]</scope>
    <source>
        <strain evidence="1 2">CGMCC 1.10267</strain>
    </source>
</reference>
<gene>
    <name evidence="1" type="ORF">SAMN04487974_12123</name>
</gene>